<keyword evidence="4" id="KW-1185">Reference proteome</keyword>
<dbReference type="Gene3D" id="3.40.50.1820">
    <property type="entry name" value="alpha/beta hydrolase"/>
    <property type="match status" value="1"/>
</dbReference>
<evidence type="ECO:0000256" key="1">
    <source>
        <dbReference type="ARBA" id="ARBA00022801"/>
    </source>
</evidence>
<dbReference type="Pfam" id="PF07859">
    <property type="entry name" value="Abhydrolase_3"/>
    <property type="match status" value="1"/>
</dbReference>
<dbReference type="Proteomes" id="UP000295705">
    <property type="component" value="Unassembled WGS sequence"/>
</dbReference>
<organism evidence="3 4">
    <name type="scientific">Actinomycetospora succinea</name>
    <dbReference type="NCBI Taxonomy" id="663603"/>
    <lineage>
        <taxon>Bacteria</taxon>
        <taxon>Bacillati</taxon>
        <taxon>Actinomycetota</taxon>
        <taxon>Actinomycetes</taxon>
        <taxon>Pseudonocardiales</taxon>
        <taxon>Pseudonocardiaceae</taxon>
        <taxon>Actinomycetospora</taxon>
    </lineage>
</organism>
<dbReference type="PANTHER" id="PTHR48081:SF8">
    <property type="entry name" value="ALPHA_BETA HYDROLASE FOLD-3 DOMAIN-CONTAINING PROTEIN-RELATED"/>
    <property type="match status" value="1"/>
</dbReference>
<evidence type="ECO:0000313" key="4">
    <source>
        <dbReference type="Proteomes" id="UP000295705"/>
    </source>
</evidence>
<name>A0A4R6VMH8_9PSEU</name>
<dbReference type="GO" id="GO:0016787">
    <property type="term" value="F:hydrolase activity"/>
    <property type="evidence" value="ECO:0007669"/>
    <property type="project" value="UniProtKB-KW"/>
</dbReference>
<feature type="domain" description="Alpha/beta hydrolase fold-3" evidence="2">
    <location>
        <begin position="117"/>
        <end position="320"/>
    </location>
</feature>
<dbReference type="AlphaFoldDB" id="A0A4R6VMH8"/>
<protein>
    <submittedName>
        <fullName evidence="3">Acetyl esterase</fullName>
    </submittedName>
</protein>
<keyword evidence="1" id="KW-0378">Hydrolase</keyword>
<reference evidence="3 4" key="1">
    <citation type="submission" date="2019-03" db="EMBL/GenBank/DDBJ databases">
        <title>Genomic Encyclopedia of Type Strains, Phase IV (KMG-IV): sequencing the most valuable type-strain genomes for metagenomic binning, comparative biology and taxonomic classification.</title>
        <authorList>
            <person name="Goeker M."/>
        </authorList>
    </citation>
    <scope>NUCLEOTIDE SEQUENCE [LARGE SCALE GENOMIC DNA]</scope>
    <source>
        <strain evidence="3 4">DSM 45775</strain>
    </source>
</reference>
<dbReference type="EMBL" id="SNYO01000002">
    <property type="protein sequence ID" value="TDQ63142.1"/>
    <property type="molecule type" value="Genomic_DNA"/>
</dbReference>
<evidence type="ECO:0000259" key="2">
    <source>
        <dbReference type="Pfam" id="PF07859"/>
    </source>
</evidence>
<dbReference type="InterPro" id="IPR050300">
    <property type="entry name" value="GDXG_lipolytic_enzyme"/>
</dbReference>
<sequence>MFAVLRRILRALIGLPRPLRRLLAGPTVSRDGQVLDIDVQLVIRMLGLIAGGEEPSLVEQRRATDRAAGLAWSATPGVATLPVRLPVPAGPGRDEPGTLDARLYTPAEVNGHPAPLLVHFHGGGFALGSIASSEPLCRVLANQASVRVLSVEYRLAPENPFPAGLADAAAALHHVLTHRDEFHATTVAVGGDSAGANLALTAAHQLARHRDETAAFVLALYPVTDAGRAGGSRELFAEGFGLRTVDIEVFERYYLPDGIEPIRPTGLLEVDDLAIMPPAYISTAGFDPLRDEGEELVAALRAVDVPVVARRFPGLIHGYAGMAGVVPTARDAVLDAASALRAGLALTTERESAVRGT</sequence>
<dbReference type="PANTHER" id="PTHR48081">
    <property type="entry name" value="AB HYDROLASE SUPERFAMILY PROTEIN C4A8.06C"/>
    <property type="match status" value="1"/>
</dbReference>
<proteinExistence type="predicted"/>
<dbReference type="SUPFAM" id="SSF53474">
    <property type="entry name" value="alpha/beta-Hydrolases"/>
    <property type="match status" value="1"/>
</dbReference>
<comment type="caution">
    <text evidence="3">The sequence shown here is derived from an EMBL/GenBank/DDBJ whole genome shotgun (WGS) entry which is preliminary data.</text>
</comment>
<dbReference type="RefSeq" id="WP_243741618.1">
    <property type="nucleotide sequence ID" value="NZ_BAABHR010000038.1"/>
</dbReference>
<dbReference type="InterPro" id="IPR013094">
    <property type="entry name" value="AB_hydrolase_3"/>
</dbReference>
<evidence type="ECO:0000313" key="3">
    <source>
        <dbReference type="EMBL" id="TDQ63142.1"/>
    </source>
</evidence>
<accession>A0A4R6VMH8</accession>
<gene>
    <name evidence="3" type="ORF">EV188_102799</name>
</gene>
<dbReference type="InterPro" id="IPR029058">
    <property type="entry name" value="AB_hydrolase_fold"/>
</dbReference>